<dbReference type="HOGENOM" id="CLU_057473_2_1_6"/>
<keyword evidence="3" id="KW-0812">Transmembrane</keyword>
<proteinExistence type="predicted"/>
<dbReference type="eggNOG" id="COG3637">
    <property type="taxonomic scope" value="Bacteria"/>
</dbReference>
<dbReference type="Pfam" id="PF13505">
    <property type="entry name" value="OMP_b-brl"/>
    <property type="match status" value="1"/>
</dbReference>
<evidence type="ECO:0000256" key="5">
    <source>
        <dbReference type="ARBA" id="ARBA00023136"/>
    </source>
</evidence>
<name>A0A097QY38_HAFAL</name>
<keyword evidence="5" id="KW-0472">Membrane</keyword>
<sequence length="210" mass="22658">MKKLTSLAVIIGLATSVSAFAANSENTGYYAGAKLGTSLEQIHGQKSATGSSVPRDTKQAGTAGLVFGYNFQNEFNLPIRAELDYSFRDTTDTDHFIKADNTRTHNRVRLQTAMLNGYYDINTDTAFTPYISAGIGYANVNLKNTQDGASHTGNGDNFAWSVGTGVSYAINNHMDLDLGYKYLDAGDATAQASKVKVATHDFTAGVNYYF</sequence>
<reference evidence="8 9" key="1">
    <citation type="journal article" date="2014" name="Gut Pathog.">
        <title>Gene clusters of Hafnia alvei strain FB1 important in survival and pathogenesis: a draft genome perspective.</title>
        <authorList>
            <person name="Tan J.Y."/>
            <person name="Yin W.F."/>
            <person name="Chan K.G."/>
        </authorList>
    </citation>
    <scope>NUCLEOTIDE SEQUENCE [LARGE SCALE GENOMIC DNA]</scope>
    <source>
        <strain evidence="8 9">FB1</strain>
    </source>
</reference>
<dbReference type="GeneID" id="56890140"/>
<gene>
    <name evidence="8" type="ORF">AT03_02690</name>
</gene>
<dbReference type="EMBL" id="CP009706">
    <property type="protein sequence ID" value="AIU71398.1"/>
    <property type="molecule type" value="Genomic_DNA"/>
</dbReference>
<evidence type="ECO:0000313" key="9">
    <source>
        <dbReference type="Proteomes" id="UP000029986"/>
    </source>
</evidence>
<evidence type="ECO:0000256" key="2">
    <source>
        <dbReference type="ARBA" id="ARBA00022452"/>
    </source>
</evidence>
<dbReference type="GO" id="GO:0009279">
    <property type="term" value="C:cell outer membrane"/>
    <property type="evidence" value="ECO:0007669"/>
    <property type="project" value="UniProtKB-SubCell"/>
</dbReference>
<keyword evidence="4 6" id="KW-0732">Signal</keyword>
<dbReference type="PANTHER" id="PTHR35892:SF2">
    <property type="entry name" value="OUTER MEMBRANE PROTEIN PAGN"/>
    <property type="match status" value="1"/>
</dbReference>
<comment type="subcellular location">
    <subcellularLocation>
        <location evidence="1">Cell outer membrane</location>
        <topology evidence="1">Multi-pass membrane protein</topology>
    </subcellularLocation>
</comment>
<feature type="chain" id="PRO_5001932148" evidence="6">
    <location>
        <begin position="22"/>
        <end position="210"/>
    </location>
</feature>
<dbReference type="InterPro" id="IPR027385">
    <property type="entry name" value="Beta-barrel_OMP"/>
</dbReference>
<keyword evidence="9" id="KW-1185">Reference proteome</keyword>
<dbReference type="InterPro" id="IPR051723">
    <property type="entry name" value="Bact_OM_Invasion-Related"/>
</dbReference>
<dbReference type="KEGG" id="hav:AT03_02690"/>
<evidence type="ECO:0000256" key="1">
    <source>
        <dbReference type="ARBA" id="ARBA00004571"/>
    </source>
</evidence>
<dbReference type="InterPro" id="IPR011250">
    <property type="entry name" value="OMP/PagP_B-barrel"/>
</dbReference>
<evidence type="ECO:0000256" key="4">
    <source>
        <dbReference type="ARBA" id="ARBA00022729"/>
    </source>
</evidence>
<dbReference type="Gene3D" id="2.40.160.20">
    <property type="match status" value="1"/>
</dbReference>
<dbReference type="OrthoDB" id="6101900at2"/>
<feature type="signal peptide" evidence="6">
    <location>
        <begin position="1"/>
        <end position="21"/>
    </location>
</feature>
<evidence type="ECO:0000313" key="8">
    <source>
        <dbReference type="EMBL" id="AIU71398.1"/>
    </source>
</evidence>
<keyword evidence="2" id="KW-1134">Transmembrane beta strand</keyword>
<dbReference type="Proteomes" id="UP000029986">
    <property type="component" value="Chromosome"/>
</dbReference>
<evidence type="ECO:0000259" key="7">
    <source>
        <dbReference type="Pfam" id="PF13505"/>
    </source>
</evidence>
<evidence type="ECO:0000256" key="6">
    <source>
        <dbReference type="SAM" id="SignalP"/>
    </source>
</evidence>
<dbReference type="SUPFAM" id="SSF56925">
    <property type="entry name" value="OMPA-like"/>
    <property type="match status" value="1"/>
</dbReference>
<protein>
    <submittedName>
        <fullName evidence="8">Membrane protein</fullName>
    </submittedName>
</protein>
<dbReference type="PATRIC" id="fig|1453496.5.peg.526"/>
<dbReference type="RefSeq" id="WP_025802390.1">
    <property type="nucleotide sequence ID" value="NZ_CP009706.1"/>
</dbReference>
<accession>A0A097QY38</accession>
<evidence type="ECO:0000256" key="3">
    <source>
        <dbReference type="ARBA" id="ARBA00022692"/>
    </source>
</evidence>
<organism evidence="8 9">
    <name type="scientific">Hafnia alvei FB1</name>
    <dbReference type="NCBI Taxonomy" id="1453496"/>
    <lineage>
        <taxon>Bacteria</taxon>
        <taxon>Pseudomonadati</taxon>
        <taxon>Pseudomonadota</taxon>
        <taxon>Gammaproteobacteria</taxon>
        <taxon>Enterobacterales</taxon>
        <taxon>Hafniaceae</taxon>
        <taxon>Hafnia</taxon>
    </lineage>
</organism>
<feature type="domain" description="Outer membrane protein beta-barrel" evidence="7">
    <location>
        <begin position="12"/>
        <end position="210"/>
    </location>
</feature>
<dbReference type="PANTHER" id="PTHR35892">
    <property type="entry name" value="OUTER MEMBRANE PROTEIN PAGN-RELATED"/>
    <property type="match status" value="1"/>
</dbReference>
<dbReference type="AlphaFoldDB" id="A0A097QY38"/>